<evidence type="ECO:0000256" key="1">
    <source>
        <dbReference type="SAM" id="MobiDB-lite"/>
    </source>
</evidence>
<feature type="compositionally biased region" description="Polar residues" evidence="1">
    <location>
        <begin position="162"/>
        <end position="185"/>
    </location>
</feature>
<name>A0ABR4KS80_9EURO</name>
<feature type="compositionally biased region" description="Polar residues" evidence="1">
    <location>
        <begin position="133"/>
        <end position="143"/>
    </location>
</feature>
<comment type="caution">
    <text evidence="2">The sequence shown here is derived from an EMBL/GenBank/DDBJ whole genome shotgun (WGS) entry which is preliminary data.</text>
</comment>
<keyword evidence="3" id="KW-1185">Reference proteome</keyword>
<dbReference type="EMBL" id="JBFXLR010000010">
    <property type="protein sequence ID" value="KAL2855130.1"/>
    <property type="molecule type" value="Genomic_DNA"/>
</dbReference>
<evidence type="ECO:0000313" key="2">
    <source>
        <dbReference type="EMBL" id="KAL2855130.1"/>
    </source>
</evidence>
<protein>
    <submittedName>
        <fullName evidence="2">Uncharacterized protein</fullName>
    </submittedName>
</protein>
<dbReference type="RefSeq" id="XP_070901786.1">
    <property type="nucleotide sequence ID" value="XM_071039362.1"/>
</dbReference>
<feature type="compositionally biased region" description="Low complexity" evidence="1">
    <location>
        <begin position="187"/>
        <end position="201"/>
    </location>
</feature>
<organism evidence="2 3">
    <name type="scientific">Aspergillus pseudodeflectus</name>
    <dbReference type="NCBI Taxonomy" id="176178"/>
    <lineage>
        <taxon>Eukaryota</taxon>
        <taxon>Fungi</taxon>
        <taxon>Dikarya</taxon>
        <taxon>Ascomycota</taxon>
        <taxon>Pezizomycotina</taxon>
        <taxon>Eurotiomycetes</taxon>
        <taxon>Eurotiomycetidae</taxon>
        <taxon>Eurotiales</taxon>
        <taxon>Aspergillaceae</taxon>
        <taxon>Aspergillus</taxon>
        <taxon>Aspergillus subgen. Nidulantes</taxon>
    </lineage>
</organism>
<gene>
    <name evidence="2" type="ORF">BJX68DRAFT_231627</name>
</gene>
<reference evidence="2 3" key="1">
    <citation type="submission" date="2024-07" db="EMBL/GenBank/DDBJ databases">
        <title>Section-level genome sequencing and comparative genomics of Aspergillus sections Usti and Cavernicolus.</title>
        <authorList>
            <consortium name="Lawrence Berkeley National Laboratory"/>
            <person name="Nybo J.L."/>
            <person name="Vesth T.C."/>
            <person name="Theobald S."/>
            <person name="Frisvad J.C."/>
            <person name="Larsen T.O."/>
            <person name="Kjaerboelling I."/>
            <person name="Rothschild-Mancinelli K."/>
            <person name="Lyhne E.K."/>
            <person name="Kogle M.E."/>
            <person name="Barry K."/>
            <person name="Clum A."/>
            <person name="Na H."/>
            <person name="Ledsgaard L."/>
            <person name="Lin J."/>
            <person name="Lipzen A."/>
            <person name="Kuo A."/>
            <person name="Riley R."/>
            <person name="Mondo S."/>
            <person name="LaButti K."/>
            <person name="Haridas S."/>
            <person name="Pangalinan J."/>
            <person name="Salamov A.A."/>
            <person name="Simmons B.A."/>
            <person name="Magnuson J.K."/>
            <person name="Chen J."/>
            <person name="Drula E."/>
            <person name="Henrissat B."/>
            <person name="Wiebenga A."/>
            <person name="Lubbers R.J."/>
            <person name="Gomes A.C."/>
            <person name="Macurrencykelacurrency M.R."/>
            <person name="Stajich J."/>
            <person name="Grigoriev I.V."/>
            <person name="Mortensen U.H."/>
            <person name="De vries R.P."/>
            <person name="Baker S.E."/>
            <person name="Andersen M.R."/>
        </authorList>
    </citation>
    <scope>NUCLEOTIDE SEQUENCE [LARGE SCALE GENOMIC DNA]</scope>
    <source>
        <strain evidence="2 3">CBS 756.74</strain>
    </source>
</reference>
<dbReference type="GeneID" id="98154526"/>
<feature type="region of interest" description="Disordered" evidence="1">
    <location>
        <begin position="132"/>
        <end position="243"/>
    </location>
</feature>
<proteinExistence type="predicted"/>
<feature type="compositionally biased region" description="Polar residues" evidence="1">
    <location>
        <begin position="203"/>
        <end position="243"/>
    </location>
</feature>
<sequence>MAMPCHRSSPSLLSTVHSPLNLPTSDRLISCGDPLSIVFAPYFWYWVSSIVGSPRTRATPRSPPLYIAGETLAATVVPLGSSLHCLVLQLMLAITVQMDLSSLEGPPMLDSRFSSPALSTHSVPHIRLEDVTSPVSPLDSNSWDLPPRPASTSAIPPRSKYPNISSNGFWQSMHPDSSSASNHITTAPRSHPAEPSSHAASYRPSTASNLNTHTNTSAGLSTAISSPQPTRSITRPHSSSLSTPHQLVWVESEQIWILTTRTTPPSTLTPPHHLHPHYRSHPSLAPVPNPSFATRTGVPSTLSHSRSMELSSSTSITEFWGDINDPEDLPPPYEQHIFDRPLGPILPAVRRVPREEVQQIRESRWSAVGRRVT</sequence>
<accession>A0ABR4KS80</accession>
<evidence type="ECO:0000313" key="3">
    <source>
        <dbReference type="Proteomes" id="UP001610444"/>
    </source>
</evidence>
<dbReference type="Proteomes" id="UP001610444">
    <property type="component" value="Unassembled WGS sequence"/>
</dbReference>